<organism evidence="2 3">
    <name type="scientific">Oryza meyeriana var. granulata</name>
    <dbReference type="NCBI Taxonomy" id="110450"/>
    <lineage>
        <taxon>Eukaryota</taxon>
        <taxon>Viridiplantae</taxon>
        <taxon>Streptophyta</taxon>
        <taxon>Embryophyta</taxon>
        <taxon>Tracheophyta</taxon>
        <taxon>Spermatophyta</taxon>
        <taxon>Magnoliopsida</taxon>
        <taxon>Liliopsida</taxon>
        <taxon>Poales</taxon>
        <taxon>Poaceae</taxon>
        <taxon>BOP clade</taxon>
        <taxon>Oryzoideae</taxon>
        <taxon>Oryzeae</taxon>
        <taxon>Oryzinae</taxon>
        <taxon>Oryza</taxon>
        <taxon>Oryza meyeriana</taxon>
    </lineage>
</organism>
<sequence>MFTDGMLRLALGVSLMVALSLALFLTIVVLLLTDLLCSHLRRRWMRVEKVFRRSKLGLVSSPRTTTCDDNASVATATTATHEALPITAPFYYVHGVMHASDTKDLLFAIPKLESAVWRWSPTRRSSLSSSSSANNDRLVCISNPVYERRPCRHGGGRWWGHAVV</sequence>
<evidence type="ECO:0000256" key="1">
    <source>
        <dbReference type="SAM" id="Phobius"/>
    </source>
</evidence>
<name>A0A6G1EUF7_9ORYZ</name>
<feature type="transmembrane region" description="Helical" evidence="1">
    <location>
        <begin position="12"/>
        <end position="36"/>
    </location>
</feature>
<accession>A0A6G1EUF7</accession>
<dbReference type="EMBL" id="SPHZ02000003">
    <property type="protein sequence ID" value="KAF0928235.1"/>
    <property type="molecule type" value="Genomic_DNA"/>
</dbReference>
<dbReference type="Proteomes" id="UP000479710">
    <property type="component" value="Unassembled WGS sequence"/>
</dbReference>
<evidence type="ECO:0000313" key="2">
    <source>
        <dbReference type="EMBL" id="KAF0928235.1"/>
    </source>
</evidence>
<keyword evidence="1" id="KW-0812">Transmembrane</keyword>
<comment type="caution">
    <text evidence="2">The sequence shown here is derived from an EMBL/GenBank/DDBJ whole genome shotgun (WGS) entry which is preliminary data.</text>
</comment>
<protein>
    <submittedName>
        <fullName evidence="2">Uncharacterized protein</fullName>
    </submittedName>
</protein>
<keyword evidence="3" id="KW-1185">Reference proteome</keyword>
<gene>
    <name evidence="2" type="ORF">E2562_038514</name>
</gene>
<keyword evidence="1" id="KW-0472">Membrane</keyword>
<dbReference type="AlphaFoldDB" id="A0A6G1EUF7"/>
<keyword evidence="1" id="KW-1133">Transmembrane helix</keyword>
<dbReference type="OrthoDB" id="10467464at2759"/>
<reference evidence="2 3" key="1">
    <citation type="submission" date="2019-11" db="EMBL/GenBank/DDBJ databases">
        <title>Whole genome sequence of Oryza granulata.</title>
        <authorList>
            <person name="Li W."/>
        </authorList>
    </citation>
    <scope>NUCLEOTIDE SEQUENCE [LARGE SCALE GENOMIC DNA]</scope>
    <source>
        <strain evidence="3">cv. Menghai</strain>
        <tissue evidence="2">Leaf</tissue>
    </source>
</reference>
<evidence type="ECO:0000313" key="3">
    <source>
        <dbReference type="Proteomes" id="UP000479710"/>
    </source>
</evidence>
<proteinExistence type="predicted"/>